<dbReference type="GO" id="GO:0008782">
    <property type="term" value="F:adenosylhomocysteine nucleosidase activity"/>
    <property type="evidence" value="ECO:0007669"/>
    <property type="project" value="UniProtKB-EC"/>
</dbReference>
<evidence type="ECO:0000256" key="4">
    <source>
        <dbReference type="ARBA" id="ARBA00022801"/>
    </source>
</evidence>
<keyword evidence="8" id="KW-1185">Reference proteome</keyword>
<evidence type="ECO:0000256" key="1">
    <source>
        <dbReference type="ARBA" id="ARBA00004945"/>
    </source>
</evidence>
<dbReference type="AlphaFoldDB" id="A0A923MKQ5"/>
<dbReference type="GO" id="GO:0009164">
    <property type="term" value="P:nucleoside catabolic process"/>
    <property type="evidence" value="ECO:0007669"/>
    <property type="project" value="InterPro"/>
</dbReference>
<dbReference type="GO" id="GO:0005829">
    <property type="term" value="C:cytosol"/>
    <property type="evidence" value="ECO:0007669"/>
    <property type="project" value="TreeGrafter"/>
</dbReference>
<comment type="pathway">
    <text evidence="1">Amino-acid biosynthesis; L-methionine biosynthesis via salvage pathway; S-methyl-5-thio-alpha-D-ribose 1-phosphate from S-methyl-5'-thioadenosine (hydrolase route): step 1/2.</text>
</comment>
<sequence>MKIGLQFAMPAEFHALPGAKELKAFETVSGVPFYEAAPGIIACAGGVSKVNAAMAAEILCLKYGVDMIVNAGVAGCLTELPTGSLVVAEDFVQHDVDTSAIGDPVGLVSTVNRVSFPTWKPERCVELLAALGRKAALGRVATGDWFAVRSDRAIFIRDTFHPLLTEMEGGAIAQVCLRNNVPFVAVKSVSDHLFREGQTEEFFDFAHAMEDLGAVVLPLAQALQKETL</sequence>
<dbReference type="NCBIfam" id="TIGR01704">
    <property type="entry name" value="MTA_SAH-Nsdase"/>
    <property type="match status" value="1"/>
</dbReference>
<dbReference type="Pfam" id="PF01048">
    <property type="entry name" value="PNP_UDP_1"/>
    <property type="match status" value="1"/>
</dbReference>
<dbReference type="PANTHER" id="PTHR46832">
    <property type="entry name" value="5'-METHYLTHIOADENOSINE/S-ADENOSYLHOMOCYSTEINE NUCLEOSIDASE"/>
    <property type="match status" value="1"/>
</dbReference>
<keyword evidence="7" id="KW-0326">Glycosidase</keyword>
<evidence type="ECO:0000259" key="6">
    <source>
        <dbReference type="Pfam" id="PF01048"/>
    </source>
</evidence>
<dbReference type="Proteomes" id="UP000620327">
    <property type="component" value="Unassembled WGS sequence"/>
</dbReference>
<dbReference type="GO" id="GO:0019284">
    <property type="term" value="P:L-methionine salvage from S-adenosylmethionine"/>
    <property type="evidence" value="ECO:0007669"/>
    <property type="project" value="TreeGrafter"/>
</dbReference>
<name>A0A923MKQ5_9FIRM</name>
<proteinExistence type="predicted"/>
<dbReference type="InterPro" id="IPR010049">
    <property type="entry name" value="MTA_SAH_Nsdase"/>
</dbReference>
<evidence type="ECO:0000256" key="2">
    <source>
        <dbReference type="ARBA" id="ARBA00011974"/>
    </source>
</evidence>
<gene>
    <name evidence="7" type="primary">mtnN</name>
    <name evidence="7" type="ORF">H8Z83_14430</name>
</gene>
<organism evidence="7 8">
    <name type="scientific">Dysosmobacter segnis</name>
    <dbReference type="NCBI Taxonomy" id="2763042"/>
    <lineage>
        <taxon>Bacteria</taxon>
        <taxon>Bacillati</taxon>
        <taxon>Bacillota</taxon>
        <taxon>Clostridia</taxon>
        <taxon>Eubacteriales</taxon>
        <taxon>Oscillospiraceae</taxon>
        <taxon>Dysosmobacter</taxon>
    </lineage>
</organism>
<evidence type="ECO:0000313" key="8">
    <source>
        <dbReference type="Proteomes" id="UP000620327"/>
    </source>
</evidence>
<dbReference type="PANTHER" id="PTHR46832:SF1">
    <property type="entry name" value="5'-METHYLTHIOADENOSINE_S-ADENOSYLHOMOCYSTEINE NUCLEOSIDASE"/>
    <property type="match status" value="1"/>
</dbReference>
<evidence type="ECO:0000256" key="3">
    <source>
        <dbReference type="ARBA" id="ARBA00022605"/>
    </source>
</evidence>
<keyword evidence="5" id="KW-0486">Methionine biosynthesis</keyword>
<dbReference type="RefSeq" id="WP_187015688.1">
    <property type="nucleotide sequence ID" value="NZ_JACOQI010000017.1"/>
</dbReference>
<accession>A0A923MKQ5</accession>
<evidence type="ECO:0000256" key="5">
    <source>
        <dbReference type="ARBA" id="ARBA00023167"/>
    </source>
</evidence>
<dbReference type="InterPro" id="IPR035994">
    <property type="entry name" value="Nucleoside_phosphorylase_sf"/>
</dbReference>
<dbReference type="GO" id="GO:0019509">
    <property type="term" value="P:L-methionine salvage from methylthioadenosine"/>
    <property type="evidence" value="ECO:0007669"/>
    <property type="project" value="InterPro"/>
</dbReference>
<protein>
    <recommendedName>
        <fullName evidence="2">adenosylhomocysteine nucleosidase</fullName>
        <ecNumber evidence="2">3.2.2.9</ecNumber>
    </recommendedName>
</protein>
<dbReference type="CDD" id="cd09008">
    <property type="entry name" value="MTAN"/>
    <property type="match status" value="1"/>
</dbReference>
<comment type="caution">
    <text evidence="7">The sequence shown here is derived from an EMBL/GenBank/DDBJ whole genome shotgun (WGS) entry which is preliminary data.</text>
</comment>
<dbReference type="SUPFAM" id="SSF53167">
    <property type="entry name" value="Purine and uridine phosphorylases"/>
    <property type="match status" value="1"/>
</dbReference>
<evidence type="ECO:0000313" key="7">
    <source>
        <dbReference type="EMBL" id="MBC5771493.1"/>
    </source>
</evidence>
<dbReference type="InterPro" id="IPR000845">
    <property type="entry name" value="Nucleoside_phosphorylase_d"/>
</dbReference>
<reference evidence="7" key="1">
    <citation type="submission" date="2020-08" db="EMBL/GenBank/DDBJ databases">
        <title>Genome public.</title>
        <authorList>
            <person name="Liu C."/>
            <person name="Sun Q."/>
        </authorList>
    </citation>
    <scope>NUCLEOTIDE SEQUENCE</scope>
    <source>
        <strain evidence="7">BX15</strain>
    </source>
</reference>
<feature type="domain" description="Nucleoside phosphorylase" evidence="6">
    <location>
        <begin position="2"/>
        <end position="206"/>
    </location>
</feature>
<dbReference type="EC" id="3.2.2.9" evidence="2"/>
<dbReference type="Gene3D" id="3.40.50.1580">
    <property type="entry name" value="Nucleoside phosphorylase domain"/>
    <property type="match status" value="1"/>
</dbReference>
<dbReference type="EMBL" id="JACOQI010000017">
    <property type="protein sequence ID" value="MBC5771493.1"/>
    <property type="molecule type" value="Genomic_DNA"/>
</dbReference>
<keyword evidence="4 7" id="KW-0378">Hydrolase</keyword>
<dbReference type="GO" id="GO:0008930">
    <property type="term" value="F:methylthioadenosine nucleosidase activity"/>
    <property type="evidence" value="ECO:0007669"/>
    <property type="project" value="InterPro"/>
</dbReference>
<keyword evidence="3" id="KW-0028">Amino-acid biosynthesis</keyword>